<evidence type="ECO:0000256" key="1">
    <source>
        <dbReference type="ARBA" id="ARBA00006484"/>
    </source>
</evidence>
<comment type="caution">
    <text evidence="3">The sequence shown here is derived from an EMBL/GenBank/DDBJ whole genome shotgun (WGS) entry which is preliminary data.</text>
</comment>
<evidence type="ECO:0000256" key="2">
    <source>
        <dbReference type="SAM" id="MobiDB-lite"/>
    </source>
</evidence>
<dbReference type="EMBL" id="AOHC02000029">
    <property type="protein sequence ID" value="EMY77871.1"/>
    <property type="molecule type" value="Genomic_DNA"/>
</dbReference>
<comment type="similarity">
    <text evidence="1">Belongs to the short-chain dehydrogenases/reductases (SDR) family.</text>
</comment>
<dbReference type="Proteomes" id="UP000012313">
    <property type="component" value="Unassembled WGS sequence"/>
</dbReference>
<proteinExistence type="inferred from homology"/>
<dbReference type="AlphaFoldDB" id="N1WC71"/>
<gene>
    <name evidence="3" type="ORF">LEP1GSC060_2751</name>
</gene>
<dbReference type="InterPro" id="IPR002347">
    <property type="entry name" value="SDR_fam"/>
</dbReference>
<protein>
    <submittedName>
        <fullName evidence="3">Oxidoreductase, short chain dehydrogenase/reductase family protein</fullName>
    </submittedName>
</protein>
<dbReference type="RefSeq" id="WP_003001788.1">
    <property type="nucleotide sequence ID" value="NZ_AOHC02000029.1"/>
</dbReference>
<dbReference type="Gene3D" id="3.40.50.720">
    <property type="entry name" value="NAD(P)-binding Rossmann-like Domain"/>
    <property type="match status" value="1"/>
</dbReference>
<dbReference type="SUPFAM" id="SSF51735">
    <property type="entry name" value="NAD(P)-binding Rossmann-fold domains"/>
    <property type="match status" value="1"/>
</dbReference>
<sequence length="275" mass="31202">MNPDLKTNYSLAIVTGSSQGIGKAISEFLVSKGYKVIGISRTEPNSSVLKDSPLYKHVVLDLSNTKEIEFKLLNIIEKEPPLKILVNNAGSGNFSPHEEIPFDELERMLVVNFVSPILITKLFLRDLKKNKGWIFQIHSISALKESVRGAAYAGTKAGLRHFGLNLFEEIRKSGVKLISINPDIVNTEFYERLDFENDSDPDSYLNVSEILNAFEYALSSPENLGFTEITIRPRYHRVSKKPFVRKNENKSETFDKSKTETFVQKDENDPKEEKN</sequence>
<dbReference type="STRING" id="1218598.LEP1GSC060_2751"/>
<dbReference type="InterPro" id="IPR036291">
    <property type="entry name" value="NAD(P)-bd_dom_sf"/>
</dbReference>
<evidence type="ECO:0000313" key="3">
    <source>
        <dbReference type="EMBL" id="EMY77871.1"/>
    </source>
</evidence>
<keyword evidence="4" id="KW-1185">Reference proteome</keyword>
<feature type="region of interest" description="Disordered" evidence="2">
    <location>
        <begin position="246"/>
        <end position="275"/>
    </location>
</feature>
<accession>N1WC71</accession>
<dbReference type="OrthoDB" id="9808814at2"/>
<evidence type="ECO:0000313" key="4">
    <source>
        <dbReference type="Proteomes" id="UP000012313"/>
    </source>
</evidence>
<dbReference type="InterPro" id="IPR050259">
    <property type="entry name" value="SDR"/>
</dbReference>
<name>N1WC71_9LEPT</name>
<organism evidence="3 4">
    <name type="scientific">Leptospira weilii serovar Ranarum str. ICFT</name>
    <dbReference type="NCBI Taxonomy" id="1218598"/>
    <lineage>
        <taxon>Bacteria</taxon>
        <taxon>Pseudomonadati</taxon>
        <taxon>Spirochaetota</taxon>
        <taxon>Spirochaetia</taxon>
        <taxon>Leptospirales</taxon>
        <taxon>Leptospiraceae</taxon>
        <taxon>Leptospira</taxon>
    </lineage>
</organism>
<dbReference type="PANTHER" id="PTHR42879:SF2">
    <property type="entry name" value="3-OXOACYL-[ACYL-CARRIER-PROTEIN] REDUCTASE FABG"/>
    <property type="match status" value="1"/>
</dbReference>
<dbReference type="CDD" id="cd05233">
    <property type="entry name" value="SDR_c"/>
    <property type="match status" value="1"/>
</dbReference>
<dbReference type="Pfam" id="PF00106">
    <property type="entry name" value="adh_short"/>
    <property type="match status" value="1"/>
</dbReference>
<reference evidence="3" key="1">
    <citation type="submission" date="2013-03" db="EMBL/GenBank/DDBJ databases">
        <authorList>
            <person name="Harkins D.M."/>
            <person name="Durkin A.S."/>
            <person name="Brinkac L.M."/>
            <person name="Haft D.H."/>
            <person name="Selengut J.D."/>
            <person name="Sanka R."/>
            <person name="DePew J."/>
            <person name="Purushe J."/>
            <person name="Hartskeerl R.A."/>
            <person name="Ahmed A."/>
            <person name="van der Linden H."/>
            <person name="Goris M.G.A."/>
            <person name="Vinetz J.M."/>
            <person name="Sutton G.G."/>
            <person name="Nierman W.C."/>
            <person name="Fouts D.E."/>
        </authorList>
    </citation>
    <scope>NUCLEOTIDE SEQUENCE [LARGE SCALE GENOMIC DNA]</scope>
    <source>
        <strain evidence="3">ICFT</strain>
    </source>
</reference>
<dbReference type="PANTHER" id="PTHR42879">
    <property type="entry name" value="3-OXOACYL-(ACYL-CARRIER-PROTEIN) REDUCTASE"/>
    <property type="match status" value="1"/>
</dbReference>
<dbReference type="PRINTS" id="PR00081">
    <property type="entry name" value="GDHRDH"/>
</dbReference>